<proteinExistence type="predicted"/>
<protein>
    <submittedName>
        <fullName evidence="1">Uncharacterized protein</fullName>
    </submittedName>
</protein>
<organism evidence="1 2">
    <name type="scientific">Catharanthus roseus</name>
    <name type="common">Madagascar periwinkle</name>
    <name type="synonym">Vinca rosea</name>
    <dbReference type="NCBI Taxonomy" id="4058"/>
    <lineage>
        <taxon>Eukaryota</taxon>
        <taxon>Viridiplantae</taxon>
        <taxon>Streptophyta</taxon>
        <taxon>Embryophyta</taxon>
        <taxon>Tracheophyta</taxon>
        <taxon>Spermatophyta</taxon>
        <taxon>Magnoliopsida</taxon>
        <taxon>eudicotyledons</taxon>
        <taxon>Gunneridae</taxon>
        <taxon>Pentapetalae</taxon>
        <taxon>asterids</taxon>
        <taxon>lamiids</taxon>
        <taxon>Gentianales</taxon>
        <taxon>Apocynaceae</taxon>
        <taxon>Rauvolfioideae</taxon>
        <taxon>Vinceae</taxon>
        <taxon>Catharanthinae</taxon>
        <taxon>Catharanthus</taxon>
    </lineage>
</organism>
<sequence length="204" mass="22250">MKEKRPSHSKIKSLKILVREVLSQGGRESETKRETQKPLLAKNTQNEKNLNSESPASLIWKEMGKSTSKSIASEGCISVEKGVNPLGTNFVSNLLGQENEPSHQKNAGKIIFSLPPSQPNENHEAPLIPGVEPGQFTSAENLEKLISTYLTHSNLELVGYPSDGTSNGSHEDSGMDAFITDAEESYSLNSEENVNGTRDPPPQH</sequence>
<dbReference type="EMBL" id="CM044702">
    <property type="protein sequence ID" value="KAI5676371.1"/>
    <property type="molecule type" value="Genomic_DNA"/>
</dbReference>
<dbReference type="Proteomes" id="UP001060085">
    <property type="component" value="Linkage Group LG02"/>
</dbReference>
<reference evidence="2" key="1">
    <citation type="journal article" date="2023" name="Nat. Plants">
        <title>Single-cell RNA sequencing provides a high-resolution roadmap for understanding the multicellular compartmentation of specialized metabolism.</title>
        <authorList>
            <person name="Sun S."/>
            <person name="Shen X."/>
            <person name="Li Y."/>
            <person name="Li Y."/>
            <person name="Wang S."/>
            <person name="Li R."/>
            <person name="Zhang H."/>
            <person name="Shen G."/>
            <person name="Guo B."/>
            <person name="Wei J."/>
            <person name="Xu J."/>
            <person name="St-Pierre B."/>
            <person name="Chen S."/>
            <person name="Sun C."/>
        </authorList>
    </citation>
    <scope>NUCLEOTIDE SEQUENCE [LARGE SCALE GENOMIC DNA]</scope>
</reference>
<gene>
    <name evidence="1" type="ORF">M9H77_07321</name>
</gene>
<accession>A0ACC0BUP5</accession>
<keyword evidence="2" id="KW-1185">Reference proteome</keyword>
<name>A0ACC0BUP5_CATRO</name>
<evidence type="ECO:0000313" key="1">
    <source>
        <dbReference type="EMBL" id="KAI5676371.1"/>
    </source>
</evidence>
<comment type="caution">
    <text evidence="1">The sequence shown here is derived from an EMBL/GenBank/DDBJ whole genome shotgun (WGS) entry which is preliminary data.</text>
</comment>
<evidence type="ECO:0000313" key="2">
    <source>
        <dbReference type="Proteomes" id="UP001060085"/>
    </source>
</evidence>